<dbReference type="AlphaFoldDB" id="A0A1F5VFP7"/>
<dbReference type="GO" id="GO:0004314">
    <property type="term" value="F:[acyl-carrier-protein] S-malonyltransferase activity"/>
    <property type="evidence" value="ECO:0007669"/>
    <property type="project" value="UniProtKB-EC"/>
</dbReference>
<dbReference type="Proteomes" id="UP000178943">
    <property type="component" value="Unassembled WGS sequence"/>
</dbReference>
<dbReference type="InterPro" id="IPR014043">
    <property type="entry name" value="Acyl_transferase_dom"/>
</dbReference>
<evidence type="ECO:0000313" key="7">
    <source>
        <dbReference type="EMBL" id="OGF62246.1"/>
    </source>
</evidence>
<gene>
    <name evidence="7" type="ORF">A2Y62_14065</name>
</gene>
<dbReference type="Gene3D" id="3.40.366.10">
    <property type="entry name" value="Malonyl-Coenzyme A Acyl Carrier Protein, domain 2"/>
    <property type="match status" value="1"/>
</dbReference>
<dbReference type="SUPFAM" id="SSF55048">
    <property type="entry name" value="Probable ACP-binding domain of malonyl-CoA ACP transacylase"/>
    <property type="match status" value="1"/>
</dbReference>
<dbReference type="Pfam" id="PF00698">
    <property type="entry name" value="Acyl_transf_1"/>
    <property type="match status" value="1"/>
</dbReference>
<proteinExistence type="inferred from homology"/>
<dbReference type="InterPro" id="IPR004410">
    <property type="entry name" value="Malonyl_CoA-ACP_transAc_FabD"/>
</dbReference>
<evidence type="ECO:0000256" key="2">
    <source>
        <dbReference type="ARBA" id="ARBA00023315"/>
    </source>
</evidence>
<organism evidence="7 8">
    <name type="scientific">Candidatus Fischerbacteria bacterium RBG_13_37_8</name>
    <dbReference type="NCBI Taxonomy" id="1817863"/>
    <lineage>
        <taxon>Bacteria</taxon>
        <taxon>Candidatus Fischeribacteriota</taxon>
    </lineage>
</organism>
<evidence type="ECO:0000256" key="1">
    <source>
        <dbReference type="ARBA" id="ARBA00022679"/>
    </source>
</evidence>
<dbReference type="InterPro" id="IPR001227">
    <property type="entry name" value="Ac_transferase_dom_sf"/>
</dbReference>
<dbReference type="InterPro" id="IPR024925">
    <property type="entry name" value="Malonyl_CoA-ACP_transAc"/>
</dbReference>
<comment type="caution">
    <text evidence="7">The sequence shown here is derived from an EMBL/GenBank/DDBJ whole genome shotgun (WGS) entry which is preliminary data.</text>
</comment>
<dbReference type="SUPFAM" id="SSF52151">
    <property type="entry name" value="FabD/lysophospholipase-like"/>
    <property type="match status" value="1"/>
</dbReference>
<dbReference type="EMBL" id="MFGW01000183">
    <property type="protein sequence ID" value="OGF62246.1"/>
    <property type="molecule type" value="Genomic_DNA"/>
</dbReference>
<protein>
    <recommendedName>
        <fullName evidence="4">Malonyl CoA-acyl carrier protein transacylase</fullName>
        <ecNumber evidence="4">2.3.1.39</ecNumber>
    </recommendedName>
</protein>
<dbReference type="PIRSF" id="PIRSF000446">
    <property type="entry name" value="Mct"/>
    <property type="match status" value="1"/>
</dbReference>
<dbReference type="GO" id="GO:0006633">
    <property type="term" value="P:fatty acid biosynthetic process"/>
    <property type="evidence" value="ECO:0007669"/>
    <property type="project" value="TreeGrafter"/>
</dbReference>
<dbReference type="PANTHER" id="PTHR42681">
    <property type="entry name" value="MALONYL-COA-ACYL CARRIER PROTEIN TRANSACYLASE, MITOCHONDRIAL"/>
    <property type="match status" value="1"/>
</dbReference>
<dbReference type="GO" id="GO:0005829">
    <property type="term" value="C:cytosol"/>
    <property type="evidence" value="ECO:0007669"/>
    <property type="project" value="TreeGrafter"/>
</dbReference>
<dbReference type="InterPro" id="IPR016035">
    <property type="entry name" value="Acyl_Trfase/lysoPLipase"/>
</dbReference>
<dbReference type="InterPro" id="IPR050858">
    <property type="entry name" value="Mal-CoA-ACP_Trans/PKS_FabD"/>
</dbReference>
<dbReference type="EC" id="2.3.1.39" evidence="4"/>
<comment type="similarity">
    <text evidence="4">Belongs to the fabD family.</text>
</comment>
<evidence type="ECO:0000259" key="6">
    <source>
        <dbReference type="SMART" id="SM00827"/>
    </source>
</evidence>
<keyword evidence="2 4" id="KW-0012">Acyltransferase</keyword>
<dbReference type="STRING" id="1817863.A2Y62_14065"/>
<dbReference type="Gene3D" id="3.30.70.250">
    <property type="entry name" value="Malonyl-CoA ACP transacylase, ACP-binding"/>
    <property type="match status" value="1"/>
</dbReference>
<dbReference type="NCBIfam" id="TIGR00128">
    <property type="entry name" value="fabD"/>
    <property type="match status" value="1"/>
</dbReference>
<evidence type="ECO:0000313" key="8">
    <source>
        <dbReference type="Proteomes" id="UP000178943"/>
    </source>
</evidence>
<accession>A0A1F5VFP7</accession>
<comment type="catalytic activity">
    <reaction evidence="3 4">
        <text>holo-[ACP] + malonyl-CoA = malonyl-[ACP] + CoA</text>
        <dbReference type="Rhea" id="RHEA:41792"/>
        <dbReference type="Rhea" id="RHEA-COMP:9623"/>
        <dbReference type="Rhea" id="RHEA-COMP:9685"/>
        <dbReference type="ChEBI" id="CHEBI:57287"/>
        <dbReference type="ChEBI" id="CHEBI:57384"/>
        <dbReference type="ChEBI" id="CHEBI:64479"/>
        <dbReference type="ChEBI" id="CHEBI:78449"/>
        <dbReference type="EC" id="2.3.1.39"/>
    </reaction>
</comment>
<feature type="active site" evidence="5">
    <location>
        <position position="90"/>
    </location>
</feature>
<evidence type="ECO:0000256" key="5">
    <source>
        <dbReference type="PIRSR" id="PIRSR000446-1"/>
    </source>
</evidence>
<evidence type="ECO:0000256" key="3">
    <source>
        <dbReference type="ARBA" id="ARBA00048462"/>
    </source>
</evidence>
<evidence type="ECO:0000256" key="4">
    <source>
        <dbReference type="PIRNR" id="PIRNR000446"/>
    </source>
</evidence>
<dbReference type="FunFam" id="3.30.70.250:FF:000001">
    <property type="entry name" value="Malonyl CoA-acyl carrier protein transacylase"/>
    <property type="match status" value="1"/>
</dbReference>
<reference evidence="7 8" key="1">
    <citation type="journal article" date="2016" name="Nat. Commun.">
        <title>Thousands of microbial genomes shed light on interconnected biogeochemical processes in an aquifer system.</title>
        <authorList>
            <person name="Anantharaman K."/>
            <person name="Brown C.T."/>
            <person name="Hug L.A."/>
            <person name="Sharon I."/>
            <person name="Castelle C.J."/>
            <person name="Probst A.J."/>
            <person name="Thomas B.C."/>
            <person name="Singh A."/>
            <person name="Wilkins M.J."/>
            <person name="Karaoz U."/>
            <person name="Brodie E.L."/>
            <person name="Williams K.H."/>
            <person name="Hubbard S.S."/>
            <person name="Banfield J.F."/>
        </authorList>
    </citation>
    <scope>NUCLEOTIDE SEQUENCE [LARGE SCALE GENOMIC DNA]</scope>
</reference>
<keyword evidence="1 4" id="KW-0808">Transferase</keyword>
<sequence length="312" mass="34644">MKVGFVFPGQGSQYVGMGKDIYEDEQDIAGIFTEADETLHFSLSRLCFYGPEEELTLTTNAQPAILTVSYALWKLLDNKGIEAHFVAGHSLGEYTALVVSGAVAFNEAVQLVRKRGRYMQEAVPVGQGAMAAIIGLQLDEVDKICMDELKDKIVSPANYNSQDQVVISGETNAVNEASERAKIKGAKRVIPLKVSAPFHSPLMKPAEIKMQEDIYRTVFKDLKIPLFNNVDASLVEVSSEAKKYLIRQITAPVKWYQIIMNMKAKGVDTFVEIGPGKVLTGLIKRICPDCRTYNIQDRKSLDETFNSLIELK</sequence>
<dbReference type="InterPro" id="IPR016036">
    <property type="entry name" value="Malonyl_transacylase_ACP-bd"/>
</dbReference>
<dbReference type="PANTHER" id="PTHR42681:SF1">
    <property type="entry name" value="MALONYL-COA-ACYL CARRIER PROTEIN TRANSACYLASE, MITOCHONDRIAL"/>
    <property type="match status" value="1"/>
</dbReference>
<feature type="active site" evidence="5">
    <location>
        <position position="199"/>
    </location>
</feature>
<feature type="domain" description="Malonyl-CoA:ACP transacylase (MAT)" evidence="6">
    <location>
        <begin position="6"/>
        <end position="300"/>
    </location>
</feature>
<dbReference type="SMART" id="SM00827">
    <property type="entry name" value="PKS_AT"/>
    <property type="match status" value="1"/>
</dbReference>
<name>A0A1F5VFP7_9BACT</name>